<dbReference type="InterPro" id="IPR036736">
    <property type="entry name" value="ACP-like_sf"/>
</dbReference>
<sequence>MDELKNTDLLDANIGLENIDPLDIADLLTKLEVSFHIKFDNTALKQVQTFGDLCDMVANKVEGFNTNDCTTQQAFYKIRKAILDTQDYDKEALKTDTSLEELFPRQQRRQLVKKFEHILGFKTQILQMKGWLLLLLVSAFLASFVTLFFSKQIGFGCMVLSFIGILIYSKLGKEFNLKTVGQLAKKISREHYNKVRRNPTTVNRIEITQKVKELFKEDLDLEESVLTRDARFS</sequence>
<keyword evidence="1" id="KW-1133">Transmembrane helix</keyword>
<organism evidence="2 3">
    <name type="scientific">Chitinophaga ginsengisoli</name>
    <dbReference type="NCBI Taxonomy" id="363837"/>
    <lineage>
        <taxon>Bacteria</taxon>
        <taxon>Pseudomonadati</taxon>
        <taxon>Bacteroidota</taxon>
        <taxon>Chitinophagia</taxon>
        <taxon>Chitinophagales</taxon>
        <taxon>Chitinophagaceae</taxon>
        <taxon>Chitinophaga</taxon>
    </lineage>
</organism>
<keyword evidence="3" id="KW-1185">Reference proteome</keyword>
<dbReference type="Proteomes" id="UP000240978">
    <property type="component" value="Unassembled WGS sequence"/>
</dbReference>
<evidence type="ECO:0008006" key="4">
    <source>
        <dbReference type="Google" id="ProtNLM"/>
    </source>
</evidence>
<comment type="caution">
    <text evidence="2">The sequence shown here is derived from an EMBL/GenBank/DDBJ whole genome shotgun (WGS) entry which is preliminary data.</text>
</comment>
<evidence type="ECO:0000313" key="3">
    <source>
        <dbReference type="Proteomes" id="UP000240978"/>
    </source>
</evidence>
<feature type="transmembrane region" description="Helical" evidence="1">
    <location>
        <begin position="130"/>
        <end position="147"/>
    </location>
</feature>
<protein>
    <recommendedName>
        <fullName evidence="4">Acyl carrier protein</fullName>
    </recommendedName>
</protein>
<dbReference type="AlphaFoldDB" id="A0A2P8GN25"/>
<dbReference type="OrthoDB" id="668798at2"/>
<reference evidence="2 3" key="1">
    <citation type="submission" date="2018-03" db="EMBL/GenBank/DDBJ databases">
        <title>Genomic Encyclopedia of Archaeal and Bacterial Type Strains, Phase II (KMG-II): from individual species to whole genera.</title>
        <authorList>
            <person name="Goeker M."/>
        </authorList>
    </citation>
    <scope>NUCLEOTIDE SEQUENCE [LARGE SCALE GENOMIC DNA]</scope>
    <source>
        <strain evidence="2 3">DSM 18107</strain>
    </source>
</reference>
<evidence type="ECO:0000256" key="1">
    <source>
        <dbReference type="SAM" id="Phobius"/>
    </source>
</evidence>
<dbReference type="Gene3D" id="1.10.1200.10">
    <property type="entry name" value="ACP-like"/>
    <property type="match status" value="1"/>
</dbReference>
<dbReference type="RefSeq" id="WP_106599982.1">
    <property type="nucleotide sequence ID" value="NZ_PYGK01000001.1"/>
</dbReference>
<dbReference type="SUPFAM" id="SSF47336">
    <property type="entry name" value="ACP-like"/>
    <property type="match status" value="1"/>
</dbReference>
<evidence type="ECO:0000313" key="2">
    <source>
        <dbReference type="EMBL" id="PSL35384.1"/>
    </source>
</evidence>
<gene>
    <name evidence="2" type="ORF">CLV42_101141</name>
</gene>
<proteinExistence type="predicted"/>
<feature type="transmembrane region" description="Helical" evidence="1">
    <location>
        <begin position="153"/>
        <end position="171"/>
    </location>
</feature>
<accession>A0A2P8GN25</accession>
<keyword evidence="1" id="KW-0812">Transmembrane</keyword>
<name>A0A2P8GN25_9BACT</name>
<dbReference type="EMBL" id="PYGK01000001">
    <property type="protein sequence ID" value="PSL35384.1"/>
    <property type="molecule type" value="Genomic_DNA"/>
</dbReference>
<keyword evidence="1" id="KW-0472">Membrane</keyword>